<keyword evidence="1" id="KW-0175">Coiled coil</keyword>
<dbReference type="KEGG" id="tti:THITH_17070"/>
<evidence type="ECO:0000313" key="5">
    <source>
        <dbReference type="Proteomes" id="UP000005289"/>
    </source>
</evidence>
<dbReference type="InterPro" id="IPR050570">
    <property type="entry name" value="Cell_wall_metabolism_enzyme"/>
</dbReference>
<evidence type="ECO:0000256" key="1">
    <source>
        <dbReference type="SAM" id="Coils"/>
    </source>
</evidence>
<dbReference type="InterPro" id="IPR011055">
    <property type="entry name" value="Dup_hybrid_motif"/>
</dbReference>
<dbReference type="HOGENOM" id="CLU_029425_4_0_6"/>
<proteinExistence type="predicted"/>
<dbReference type="GO" id="GO:0004222">
    <property type="term" value="F:metalloendopeptidase activity"/>
    <property type="evidence" value="ECO:0007669"/>
    <property type="project" value="TreeGrafter"/>
</dbReference>
<gene>
    <name evidence="4" type="ORF">THITH_17070</name>
</gene>
<dbReference type="PANTHER" id="PTHR21666:SF270">
    <property type="entry name" value="MUREIN HYDROLASE ACTIVATOR ENVC"/>
    <property type="match status" value="1"/>
</dbReference>
<keyword evidence="5" id="KW-1185">Reference proteome</keyword>
<dbReference type="FunFam" id="2.70.70.10:FF:000003">
    <property type="entry name" value="Murein hydrolase activator EnvC"/>
    <property type="match status" value="1"/>
</dbReference>
<dbReference type="STRING" id="713585.THITH_17070"/>
<feature type="domain" description="M23ase beta-sheet core" evidence="3">
    <location>
        <begin position="287"/>
        <end position="380"/>
    </location>
</feature>
<dbReference type="Gene3D" id="2.70.70.10">
    <property type="entry name" value="Glucose Permease (Domain IIA)"/>
    <property type="match status" value="1"/>
</dbReference>
<evidence type="ECO:0000259" key="3">
    <source>
        <dbReference type="Pfam" id="PF01551"/>
    </source>
</evidence>
<accession>W0DSA7</accession>
<name>W0DSA7_9GAMM</name>
<dbReference type="Pfam" id="PF01551">
    <property type="entry name" value="Peptidase_M23"/>
    <property type="match status" value="1"/>
</dbReference>
<dbReference type="EMBL" id="CP007029">
    <property type="protein sequence ID" value="AHE99720.1"/>
    <property type="molecule type" value="Genomic_DNA"/>
</dbReference>
<dbReference type="Proteomes" id="UP000005289">
    <property type="component" value="Chromosome"/>
</dbReference>
<dbReference type="SUPFAM" id="SSF51261">
    <property type="entry name" value="Duplicated hybrid motif"/>
    <property type="match status" value="1"/>
</dbReference>
<reference evidence="4 5" key="1">
    <citation type="submission" date="2013-12" db="EMBL/GenBank/DDBJ databases">
        <authorList>
            <consortium name="DOE Joint Genome Institute"/>
            <person name="Muyzer G."/>
            <person name="Huntemann M."/>
            <person name="Han J."/>
            <person name="Chen A."/>
            <person name="Kyrpides N."/>
            <person name="Mavromatis K."/>
            <person name="Markowitz V."/>
            <person name="Palaniappan K."/>
            <person name="Ivanova N."/>
            <person name="Schaumberg A."/>
            <person name="Pati A."/>
            <person name="Liolios K."/>
            <person name="Nordberg H.P."/>
            <person name="Cantor M.N."/>
            <person name="Hua S.X."/>
            <person name="Woyke T."/>
        </authorList>
    </citation>
    <scope>NUCLEOTIDE SEQUENCE [LARGE SCALE GENOMIC DNA]</scope>
    <source>
        <strain evidence="4 5">ARh 1</strain>
    </source>
</reference>
<feature type="compositionally biased region" description="Pro residues" evidence="2">
    <location>
        <begin position="234"/>
        <end position="244"/>
    </location>
</feature>
<dbReference type="PANTHER" id="PTHR21666">
    <property type="entry name" value="PEPTIDASE-RELATED"/>
    <property type="match status" value="1"/>
</dbReference>
<dbReference type="AlphaFoldDB" id="W0DSA7"/>
<feature type="coiled-coil region" evidence="1">
    <location>
        <begin position="26"/>
        <end position="116"/>
    </location>
</feature>
<evidence type="ECO:0000256" key="2">
    <source>
        <dbReference type="SAM" id="MobiDB-lite"/>
    </source>
</evidence>
<organism evidence="4 5">
    <name type="scientific">Thioalkalivibrio paradoxus ARh 1</name>
    <dbReference type="NCBI Taxonomy" id="713585"/>
    <lineage>
        <taxon>Bacteria</taxon>
        <taxon>Pseudomonadati</taxon>
        <taxon>Pseudomonadota</taxon>
        <taxon>Gammaproteobacteria</taxon>
        <taxon>Chromatiales</taxon>
        <taxon>Ectothiorhodospiraceae</taxon>
        <taxon>Thioalkalivibrio</taxon>
    </lineage>
</organism>
<evidence type="ECO:0000313" key="4">
    <source>
        <dbReference type="EMBL" id="AHE99720.1"/>
    </source>
</evidence>
<sequence length="387" mass="43979">MWKFPLIQPLAGWLLALILVPAPLVGVETESELEATREALELLERQQLQRMREIERIEERVAEVARRNQQLRSERRELSARIAAQDREVERQQARVDQQEAELAAAQDQAAQLLRGQWLRERHRQWHPQQGEARHHGEFDARVQARREQLLAGIDRRLHELAEARDRLADARDGLIEREREAQLLQREIERQEAEQQALLARAQQEAERAELELTRLERNAQTLERVLERMRAAPPPPAPPAPSRPEAAEPADGSFAARRGSMARPVDGATLHRYGGSRGSGVHARWRGDVFEAGEDAPVQAVHRGRVVYADWMRGYGFLVILDHGDGYLTLYGNNRELLVRQGAVVERGAVIARAGATSAVIAPGLYFELRHRGETLNPASWWDSN</sequence>
<dbReference type="CDD" id="cd12797">
    <property type="entry name" value="M23_peptidase"/>
    <property type="match status" value="1"/>
</dbReference>
<feature type="region of interest" description="Disordered" evidence="2">
    <location>
        <begin position="233"/>
        <end position="280"/>
    </location>
</feature>
<protein>
    <submittedName>
        <fullName evidence="4">Peptidase M23</fullName>
    </submittedName>
</protein>
<dbReference type="InterPro" id="IPR016047">
    <property type="entry name" value="M23ase_b-sheet_dom"/>
</dbReference>